<dbReference type="GO" id="GO:0005524">
    <property type="term" value="F:ATP binding"/>
    <property type="evidence" value="ECO:0007669"/>
    <property type="project" value="UniProtKB-KW"/>
</dbReference>
<keyword evidence="7" id="KW-0547">Nucleotide-binding</keyword>
<dbReference type="Proteomes" id="UP000275256">
    <property type="component" value="Unassembled WGS sequence"/>
</dbReference>
<protein>
    <recommendedName>
        <fullName evidence="3">tRNA threonylcarbamoyladenosine biosynthesis protein TsaE</fullName>
    </recommendedName>
    <alternativeName>
        <fullName evidence="11">t(6)A37 threonylcarbamoyladenosine biosynthesis protein TsaE</fullName>
    </alternativeName>
</protein>
<evidence type="ECO:0000256" key="3">
    <source>
        <dbReference type="ARBA" id="ARBA00019010"/>
    </source>
</evidence>
<evidence type="ECO:0000256" key="8">
    <source>
        <dbReference type="ARBA" id="ARBA00022840"/>
    </source>
</evidence>
<name>A0A3M0G2U5_9ACTN</name>
<dbReference type="GO" id="GO:0046872">
    <property type="term" value="F:metal ion binding"/>
    <property type="evidence" value="ECO:0007669"/>
    <property type="project" value="UniProtKB-KW"/>
</dbReference>
<dbReference type="GO" id="GO:0002949">
    <property type="term" value="P:tRNA threonylcarbamoyladenosine modification"/>
    <property type="evidence" value="ECO:0007669"/>
    <property type="project" value="InterPro"/>
</dbReference>
<comment type="function">
    <text evidence="10">Required for the formation of a threonylcarbamoyl group on adenosine at position 37 (t(6)A37) in tRNAs that read codons beginning with adenine. Is involved in the transfer of the threonylcarbamoyl moiety of threonylcarbamoyl-AMP (TC-AMP) to the N6 group of A37, together with TsaD and TsaB. TsaE seems to play an indirect role in the t(6)A biosynthesis pathway, possibly in regulating the core enzymatic function of TsaD.</text>
</comment>
<dbReference type="GO" id="GO:0016747">
    <property type="term" value="F:acyltransferase activity, transferring groups other than amino-acyl groups"/>
    <property type="evidence" value="ECO:0007669"/>
    <property type="project" value="InterPro"/>
</dbReference>
<keyword evidence="8" id="KW-0067">ATP-binding</keyword>
<comment type="caution">
    <text evidence="13">The sequence shown here is derived from an EMBL/GenBank/DDBJ whole genome shotgun (WGS) entry which is preliminary data.</text>
</comment>
<keyword evidence="6" id="KW-0479">Metal-binding</keyword>
<evidence type="ECO:0000256" key="4">
    <source>
        <dbReference type="ARBA" id="ARBA00022490"/>
    </source>
</evidence>
<dbReference type="SUPFAM" id="SSF55729">
    <property type="entry name" value="Acyl-CoA N-acyltransferases (Nat)"/>
    <property type="match status" value="1"/>
</dbReference>
<dbReference type="OrthoDB" id="9800307at2"/>
<keyword evidence="5" id="KW-0819">tRNA processing</keyword>
<accession>A0A3M0G2U5</accession>
<reference evidence="13 14" key="1">
    <citation type="submission" date="2018-10" db="EMBL/GenBank/DDBJ databases">
        <title>Tessaracoccus antarcticuss sp. nov., isolated from sediment.</title>
        <authorList>
            <person name="Zhou L.Y."/>
            <person name="Du Z.J."/>
        </authorList>
    </citation>
    <scope>NUCLEOTIDE SEQUENCE [LARGE SCALE GENOMIC DNA]</scope>
    <source>
        <strain evidence="13 14">JDX10</strain>
    </source>
</reference>
<dbReference type="InterPro" id="IPR003442">
    <property type="entry name" value="T6A_TsaE"/>
</dbReference>
<gene>
    <name evidence="13" type="primary">tsaE</name>
    <name evidence="13" type="ORF">EAX62_14270</name>
</gene>
<evidence type="ECO:0000313" key="14">
    <source>
        <dbReference type="Proteomes" id="UP000275256"/>
    </source>
</evidence>
<sequence>MLQVIHDAFAHRRHVDPPPAALSDTVEDIEQALREGHGVCAVVDTEIVACVLVDIHGPVATLRRVSVVPGAAGGGLARALAEAAGDLAATLGARRVELLTRREFPELLAWWERHGFDVVREDADGFILGRDLPVILEVPTAEAMQALGGRLAGVLRAGDVLVVDGELGAGKTTLAKGLGAGLGIAGPVISPTFVISRVHRSLTDGPHLVHVDAYRLGDAAELSDIDLDASLEESVTYIEWGQGKAEWLAEDRLEVEIWRSTDPAADGRTVRLTGIGRRWAGALETMREQP</sequence>
<dbReference type="Gene3D" id="3.40.50.300">
    <property type="entry name" value="P-loop containing nucleotide triphosphate hydrolases"/>
    <property type="match status" value="1"/>
</dbReference>
<dbReference type="InterPro" id="IPR027417">
    <property type="entry name" value="P-loop_NTPase"/>
</dbReference>
<keyword evidence="9" id="KW-0460">Magnesium</keyword>
<proteinExistence type="inferred from homology"/>
<keyword evidence="4" id="KW-0963">Cytoplasm</keyword>
<evidence type="ECO:0000256" key="7">
    <source>
        <dbReference type="ARBA" id="ARBA00022741"/>
    </source>
</evidence>
<dbReference type="PANTHER" id="PTHR33540">
    <property type="entry name" value="TRNA THREONYLCARBAMOYLADENOSINE BIOSYNTHESIS PROTEIN TSAE"/>
    <property type="match status" value="1"/>
</dbReference>
<dbReference type="Pfam" id="PF00583">
    <property type="entry name" value="Acetyltransf_1"/>
    <property type="match status" value="1"/>
</dbReference>
<dbReference type="Pfam" id="PF02367">
    <property type="entry name" value="TsaE"/>
    <property type="match status" value="1"/>
</dbReference>
<evidence type="ECO:0000256" key="9">
    <source>
        <dbReference type="ARBA" id="ARBA00022842"/>
    </source>
</evidence>
<dbReference type="AlphaFoldDB" id="A0A3M0G2U5"/>
<evidence type="ECO:0000256" key="10">
    <source>
        <dbReference type="ARBA" id="ARBA00024908"/>
    </source>
</evidence>
<dbReference type="Gene3D" id="3.40.630.30">
    <property type="match status" value="1"/>
</dbReference>
<evidence type="ECO:0000313" key="13">
    <source>
        <dbReference type="EMBL" id="RMB58467.1"/>
    </source>
</evidence>
<organism evidence="13 14">
    <name type="scientific">Tessaracoccus antarcticus</name>
    <dbReference type="NCBI Taxonomy" id="2479848"/>
    <lineage>
        <taxon>Bacteria</taxon>
        <taxon>Bacillati</taxon>
        <taxon>Actinomycetota</taxon>
        <taxon>Actinomycetes</taxon>
        <taxon>Propionibacteriales</taxon>
        <taxon>Propionibacteriaceae</taxon>
        <taxon>Tessaracoccus</taxon>
    </lineage>
</organism>
<feature type="domain" description="N-acetyltransferase" evidence="12">
    <location>
        <begin position="1"/>
        <end position="139"/>
    </location>
</feature>
<comment type="similarity">
    <text evidence="2">Belongs to the TsaE family.</text>
</comment>
<evidence type="ECO:0000256" key="2">
    <source>
        <dbReference type="ARBA" id="ARBA00007599"/>
    </source>
</evidence>
<dbReference type="InterPro" id="IPR000182">
    <property type="entry name" value="GNAT_dom"/>
</dbReference>
<dbReference type="GO" id="GO:0005737">
    <property type="term" value="C:cytoplasm"/>
    <property type="evidence" value="ECO:0007669"/>
    <property type="project" value="UniProtKB-SubCell"/>
</dbReference>
<keyword evidence="14" id="KW-1185">Reference proteome</keyword>
<evidence type="ECO:0000256" key="11">
    <source>
        <dbReference type="ARBA" id="ARBA00032441"/>
    </source>
</evidence>
<evidence type="ECO:0000259" key="12">
    <source>
        <dbReference type="PROSITE" id="PS51186"/>
    </source>
</evidence>
<dbReference type="PANTHER" id="PTHR33540:SF2">
    <property type="entry name" value="TRNA THREONYLCARBAMOYLADENOSINE BIOSYNTHESIS PROTEIN TSAE"/>
    <property type="match status" value="1"/>
</dbReference>
<dbReference type="EMBL" id="REFW01000004">
    <property type="protein sequence ID" value="RMB58467.1"/>
    <property type="molecule type" value="Genomic_DNA"/>
</dbReference>
<evidence type="ECO:0000256" key="1">
    <source>
        <dbReference type="ARBA" id="ARBA00004496"/>
    </source>
</evidence>
<comment type="subcellular location">
    <subcellularLocation>
        <location evidence="1">Cytoplasm</location>
    </subcellularLocation>
</comment>
<keyword evidence="13" id="KW-0808">Transferase</keyword>
<evidence type="ECO:0000256" key="6">
    <source>
        <dbReference type="ARBA" id="ARBA00022723"/>
    </source>
</evidence>
<evidence type="ECO:0000256" key="5">
    <source>
        <dbReference type="ARBA" id="ARBA00022694"/>
    </source>
</evidence>
<dbReference type="NCBIfam" id="TIGR00150">
    <property type="entry name" value="T6A_YjeE"/>
    <property type="match status" value="1"/>
</dbReference>
<dbReference type="PROSITE" id="PS51186">
    <property type="entry name" value="GNAT"/>
    <property type="match status" value="1"/>
</dbReference>
<dbReference type="SUPFAM" id="SSF52540">
    <property type="entry name" value="P-loop containing nucleoside triphosphate hydrolases"/>
    <property type="match status" value="1"/>
</dbReference>
<dbReference type="InterPro" id="IPR016181">
    <property type="entry name" value="Acyl_CoA_acyltransferase"/>
</dbReference>